<feature type="domain" description="EF-hand" evidence="8">
    <location>
        <begin position="153"/>
        <end position="188"/>
    </location>
</feature>
<keyword evidence="6" id="KW-0206">Cytoskeleton</keyword>
<dbReference type="EMBL" id="CAJZBQ010000044">
    <property type="protein sequence ID" value="CAG9327736.1"/>
    <property type="molecule type" value="Genomic_DNA"/>
</dbReference>
<accession>A0AAU9JQ65</accession>
<reference evidence="9" key="1">
    <citation type="submission" date="2021-09" db="EMBL/GenBank/DDBJ databases">
        <authorList>
            <consortium name="AG Swart"/>
            <person name="Singh M."/>
            <person name="Singh A."/>
            <person name="Seah K."/>
            <person name="Emmerich C."/>
        </authorList>
    </citation>
    <scope>NUCLEOTIDE SEQUENCE</scope>
    <source>
        <strain evidence="9">ATCC30299</strain>
    </source>
</reference>
<dbReference type="PROSITE" id="PS50222">
    <property type="entry name" value="EF_HAND_2"/>
    <property type="match status" value="3"/>
</dbReference>
<dbReference type="GO" id="GO:0005856">
    <property type="term" value="C:cytoskeleton"/>
    <property type="evidence" value="ECO:0007669"/>
    <property type="project" value="UniProtKB-SubCell"/>
</dbReference>
<dbReference type="GO" id="GO:0005509">
    <property type="term" value="F:calcium ion binding"/>
    <property type="evidence" value="ECO:0007669"/>
    <property type="project" value="InterPro"/>
</dbReference>
<dbReference type="SUPFAM" id="SSF47473">
    <property type="entry name" value="EF-hand"/>
    <property type="match status" value="1"/>
</dbReference>
<evidence type="ECO:0000256" key="6">
    <source>
        <dbReference type="ARBA" id="ARBA00023212"/>
    </source>
</evidence>
<evidence type="ECO:0000256" key="1">
    <source>
        <dbReference type="ARBA" id="ARBA00004245"/>
    </source>
</evidence>
<dbReference type="Pfam" id="PF13499">
    <property type="entry name" value="EF-hand_7"/>
    <property type="match status" value="2"/>
</dbReference>
<evidence type="ECO:0000256" key="2">
    <source>
        <dbReference type="ARBA" id="ARBA00005253"/>
    </source>
</evidence>
<dbReference type="Gene3D" id="1.10.238.10">
    <property type="entry name" value="EF-hand"/>
    <property type="match status" value="2"/>
</dbReference>
<evidence type="ECO:0000313" key="10">
    <source>
        <dbReference type="Proteomes" id="UP001162131"/>
    </source>
</evidence>
<proteinExistence type="inferred from homology"/>
<evidence type="ECO:0000256" key="7">
    <source>
        <dbReference type="ARBA" id="ARBA00025692"/>
    </source>
</evidence>
<dbReference type="SMART" id="SM00054">
    <property type="entry name" value="EFh"/>
    <property type="match status" value="3"/>
</dbReference>
<dbReference type="InterPro" id="IPR002048">
    <property type="entry name" value="EF_hand_dom"/>
</dbReference>
<dbReference type="InterPro" id="IPR011992">
    <property type="entry name" value="EF-hand-dom_pair"/>
</dbReference>
<name>A0AAU9JQ65_9CILI</name>
<evidence type="ECO:0000259" key="8">
    <source>
        <dbReference type="PROSITE" id="PS50222"/>
    </source>
</evidence>
<dbReference type="PANTHER" id="PTHR23050">
    <property type="entry name" value="CALCIUM BINDING PROTEIN"/>
    <property type="match status" value="1"/>
</dbReference>
<evidence type="ECO:0000256" key="3">
    <source>
        <dbReference type="ARBA" id="ARBA00022490"/>
    </source>
</evidence>
<comment type="caution">
    <text evidence="9">The sequence shown here is derived from an EMBL/GenBank/DDBJ whole genome shotgun (WGS) entry which is preliminary data.</text>
</comment>
<comment type="similarity">
    <text evidence="2">Belongs to the centrin family.</text>
</comment>
<keyword evidence="3" id="KW-0963">Cytoplasm</keyword>
<feature type="domain" description="EF-hand" evidence="8">
    <location>
        <begin position="80"/>
        <end position="115"/>
    </location>
</feature>
<dbReference type="InterPro" id="IPR018247">
    <property type="entry name" value="EF_Hand_1_Ca_BS"/>
</dbReference>
<comment type="subcellular location">
    <subcellularLocation>
        <location evidence="1">Cytoplasm</location>
        <location evidence="1">Cytoskeleton</location>
    </subcellularLocation>
</comment>
<protein>
    <recommendedName>
        <fullName evidence="8">EF-hand domain-containing protein</fullName>
    </recommendedName>
</protein>
<keyword evidence="4" id="KW-0677">Repeat</keyword>
<dbReference type="CDD" id="cd00051">
    <property type="entry name" value="EFh"/>
    <property type="match status" value="1"/>
</dbReference>
<dbReference type="AlphaFoldDB" id="A0AAU9JQ65"/>
<gene>
    <name evidence="9" type="ORF">BSTOLATCC_MIC44364</name>
</gene>
<evidence type="ECO:0000313" key="9">
    <source>
        <dbReference type="EMBL" id="CAG9327736.1"/>
    </source>
</evidence>
<dbReference type="FunFam" id="1.10.238.10:FF:000178">
    <property type="entry name" value="Calmodulin-2 A"/>
    <property type="match status" value="1"/>
</dbReference>
<keyword evidence="10" id="KW-1185">Reference proteome</keyword>
<dbReference type="InterPro" id="IPR050145">
    <property type="entry name" value="Centrin_CML-like"/>
</dbReference>
<evidence type="ECO:0000256" key="5">
    <source>
        <dbReference type="ARBA" id="ARBA00022837"/>
    </source>
</evidence>
<evidence type="ECO:0000256" key="4">
    <source>
        <dbReference type="ARBA" id="ARBA00022737"/>
    </source>
</evidence>
<comment type="function">
    <text evidence="7">Plays a fundamental role in microtubule organizing center structure and function. Component of the infraciliary lattice (ICL) and the ciliary basal bodies.</text>
</comment>
<keyword evidence="5" id="KW-0106">Calcium</keyword>
<dbReference type="PROSITE" id="PS00018">
    <property type="entry name" value="EF_HAND_1"/>
    <property type="match status" value="3"/>
</dbReference>
<organism evidence="9 10">
    <name type="scientific">Blepharisma stoltei</name>
    <dbReference type="NCBI Taxonomy" id="1481888"/>
    <lineage>
        <taxon>Eukaryota</taxon>
        <taxon>Sar</taxon>
        <taxon>Alveolata</taxon>
        <taxon>Ciliophora</taxon>
        <taxon>Postciliodesmatophora</taxon>
        <taxon>Heterotrichea</taxon>
        <taxon>Heterotrichida</taxon>
        <taxon>Blepharismidae</taxon>
        <taxon>Blepharisma</taxon>
    </lineage>
</organism>
<sequence>MFIASFGYMFAFGYEEYTKELNPVIFQIQSSVVSGIKSGFLPEDIRKDSINPTQYDFKLHNWLGSYIIKRSFIIMDADGDKHARIQEMFKKFDKDGDQTINAKELEEYLLNEGINIEQEELQELIEKIDANGDGNIQYSEFERVMDDIFDGEAEENILKQIFDALDRDHDGQLGPDELKYALYCLGEEVSDPDVENMIHFVTNGNNYVDFDVFKKISK</sequence>
<feature type="domain" description="EF-hand" evidence="8">
    <location>
        <begin position="116"/>
        <end position="151"/>
    </location>
</feature>
<dbReference type="Proteomes" id="UP001162131">
    <property type="component" value="Unassembled WGS sequence"/>
</dbReference>